<evidence type="ECO:0000313" key="2">
    <source>
        <dbReference type="Proteomes" id="UP000053660"/>
    </source>
</evidence>
<dbReference type="OrthoDB" id="5877913at2759"/>
<dbReference type="Gene3D" id="3.10.100.10">
    <property type="entry name" value="Mannose-Binding Protein A, subunit A"/>
    <property type="match status" value="1"/>
</dbReference>
<dbReference type="Proteomes" id="UP000053660">
    <property type="component" value="Unassembled WGS sequence"/>
</dbReference>
<gene>
    <name evidence="1" type="ORF">OESDEN_15262</name>
</gene>
<accession>A0A0B1SNC3</accession>
<protein>
    <recommendedName>
        <fullName evidence="3">C-type lectin domain-containing protein</fullName>
    </recommendedName>
</protein>
<dbReference type="InterPro" id="IPR016186">
    <property type="entry name" value="C-type_lectin-like/link_sf"/>
</dbReference>
<dbReference type="SUPFAM" id="SSF56436">
    <property type="entry name" value="C-type lectin-like"/>
    <property type="match status" value="1"/>
</dbReference>
<organism evidence="1 2">
    <name type="scientific">Oesophagostomum dentatum</name>
    <name type="common">Nodular worm</name>
    <dbReference type="NCBI Taxonomy" id="61180"/>
    <lineage>
        <taxon>Eukaryota</taxon>
        <taxon>Metazoa</taxon>
        <taxon>Ecdysozoa</taxon>
        <taxon>Nematoda</taxon>
        <taxon>Chromadorea</taxon>
        <taxon>Rhabditida</taxon>
        <taxon>Rhabditina</taxon>
        <taxon>Rhabditomorpha</taxon>
        <taxon>Strongyloidea</taxon>
        <taxon>Strongylidae</taxon>
        <taxon>Oesophagostomum</taxon>
    </lineage>
</organism>
<dbReference type="InterPro" id="IPR016187">
    <property type="entry name" value="CTDL_fold"/>
</dbReference>
<evidence type="ECO:0000313" key="1">
    <source>
        <dbReference type="EMBL" id="KHJ85017.1"/>
    </source>
</evidence>
<keyword evidence="2" id="KW-1185">Reference proteome</keyword>
<dbReference type="EMBL" id="KN565736">
    <property type="protein sequence ID" value="KHJ85017.1"/>
    <property type="molecule type" value="Genomic_DNA"/>
</dbReference>
<name>A0A0B1SNC3_OESDE</name>
<sequence>MMIGKVTKGKWLSADCDHMKVGFVCQVARKELCGDYQEYAEGRKCYKKIDQSLSQDEAERYCQNECGHLASIHNAKLCGYNPLAKF</sequence>
<dbReference type="AlphaFoldDB" id="A0A0B1SNC3"/>
<reference evidence="1 2" key="1">
    <citation type="submission" date="2014-03" db="EMBL/GenBank/DDBJ databases">
        <title>Draft genome of the hookworm Oesophagostomum dentatum.</title>
        <authorList>
            <person name="Mitreva M."/>
        </authorList>
    </citation>
    <scope>NUCLEOTIDE SEQUENCE [LARGE SCALE GENOMIC DNA]</scope>
    <source>
        <strain evidence="1 2">OD-Hann</strain>
    </source>
</reference>
<proteinExistence type="predicted"/>
<dbReference type="CDD" id="cd00037">
    <property type="entry name" value="CLECT"/>
    <property type="match status" value="1"/>
</dbReference>
<evidence type="ECO:0008006" key="3">
    <source>
        <dbReference type="Google" id="ProtNLM"/>
    </source>
</evidence>